<evidence type="ECO:0000313" key="2">
    <source>
        <dbReference type="EMBL" id="GMH64001.1"/>
    </source>
</evidence>
<evidence type="ECO:0000313" key="3">
    <source>
        <dbReference type="Proteomes" id="UP001165122"/>
    </source>
</evidence>
<keyword evidence="1" id="KW-1133">Transmembrane helix</keyword>
<keyword evidence="1" id="KW-0812">Transmembrane</keyword>
<dbReference type="Proteomes" id="UP001165122">
    <property type="component" value="Unassembled WGS sequence"/>
</dbReference>
<evidence type="ECO:0000256" key="1">
    <source>
        <dbReference type="SAM" id="Phobius"/>
    </source>
</evidence>
<keyword evidence="1" id="KW-0472">Membrane</keyword>
<feature type="transmembrane region" description="Helical" evidence="1">
    <location>
        <begin position="41"/>
        <end position="58"/>
    </location>
</feature>
<protein>
    <submittedName>
        <fullName evidence="2">Uncharacterized protein</fullName>
    </submittedName>
</protein>
<reference evidence="3" key="1">
    <citation type="journal article" date="2023" name="Commun. Biol.">
        <title>Genome analysis of Parmales, the sister group of diatoms, reveals the evolutionary specialization of diatoms from phago-mixotrophs to photoautotrophs.</title>
        <authorList>
            <person name="Ban H."/>
            <person name="Sato S."/>
            <person name="Yoshikawa S."/>
            <person name="Yamada K."/>
            <person name="Nakamura Y."/>
            <person name="Ichinomiya M."/>
            <person name="Sato N."/>
            <person name="Blanc-Mathieu R."/>
            <person name="Endo H."/>
            <person name="Kuwata A."/>
            <person name="Ogata H."/>
        </authorList>
    </citation>
    <scope>NUCLEOTIDE SEQUENCE [LARGE SCALE GENOMIC DNA]</scope>
    <source>
        <strain evidence="3">NIES 3700</strain>
    </source>
</reference>
<gene>
    <name evidence="2" type="ORF">TrLO_g8104</name>
</gene>
<dbReference type="AlphaFoldDB" id="A0A9W7A5W0"/>
<accession>A0A9W7A5W0</accession>
<name>A0A9W7A5W0_9STRA</name>
<feature type="transmembrane region" description="Helical" evidence="1">
    <location>
        <begin position="70"/>
        <end position="90"/>
    </location>
</feature>
<feature type="transmembrane region" description="Helical" evidence="1">
    <location>
        <begin position="124"/>
        <end position="144"/>
    </location>
</feature>
<proteinExistence type="predicted"/>
<keyword evidence="3" id="KW-1185">Reference proteome</keyword>
<organism evidence="2 3">
    <name type="scientific">Triparma laevis f. longispina</name>
    <dbReference type="NCBI Taxonomy" id="1714387"/>
    <lineage>
        <taxon>Eukaryota</taxon>
        <taxon>Sar</taxon>
        <taxon>Stramenopiles</taxon>
        <taxon>Ochrophyta</taxon>
        <taxon>Bolidophyceae</taxon>
        <taxon>Parmales</taxon>
        <taxon>Triparmaceae</taxon>
        <taxon>Triparma</taxon>
    </lineage>
</organism>
<dbReference type="EMBL" id="BRXW01000538">
    <property type="protein sequence ID" value="GMH64001.1"/>
    <property type="molecule type" value="Genomic_DNA"/>
</dbReference>
<comment type="caution">
    <text evidence="2">The sequence shown here is derived from an EMBL/GenBank/DDBJ whole genome shotgun (WGS) entry which is preliminary data.</text>
</comment>
<sequence>MIFWWLTNLVQGSVKSEWRKEMKLSIEKIATLGGISLRRKVQGVFTFIYIIRGIFLFSMMSAGELTREPIFVAGILGVGLSVAAVTSGFYTNSRVQEMGEEGISDSLGTTGVEEVHILVEECSWLFVVIGFFVSCSFSMMWLLYGRWRENTG</sequence>